<gene>
    <name evidence="2" type="ORF">BSAL_75655</name>
</gene>
<sequence>MVSVHLFIVDVAVALHNKSHGLHCIRQKHPFIAQLFHFRKSHHVHLVGAAVTQRALMNAIDDVFALCGEPFLMSPLDSDILAQLVFVVGADSIEQDVVHLFQENERFARDDQVRSGWRIAGPVYGVCAATHERRRGLMQSCLSVINAKHNRQREAQSTIDIAVSANGGRSICSEGGAHCALSTSAAAAAGTIPQSVDMGGSRKTHRKSFAIADLPTNACSDTSSPSHNHTLTQENPPTQLPASSPNCLCPLADPSTSAPKWGLTSNHNTNPTLLTNKQTTVTTSRAATSVMSSGDDESVADCNKSSNTSSPTPPEEGHTSSTCIVRQQGANDNPEGDDGTEGGDDPLAPLVMMTLPHASSSLMVCVANSSNIGPFPAAPMELSAANLLSTAGHCPRKQFMLFKQHQGSLQSTAVFDDVDRVCSQLHLRFEVQEQLFMQTMEVFEVTLTCCCRAPQLKPCDSVDRLALAEDMIRSRCGVGPLTIRVKHPTSRQRCSLFSSTTFRPAMVDQQRTSSSSPVKTPFSRGRPSLYSKVEKAIETMCGAILQRGEIVEVVRVACCSCDENDHHPNSSSLVDTSSSAIIARPLPVHHNVRDVLIHCVVHGIKGRGVARRAADIQSFVAECLNNVQELNLLSDDGDDQFDDVDDERDKALVGGLRVSSAFLAALANINNVFVVCRTLLEDYGDTVASVVIMGLQSSVLTFFHDMSSLTRTMSSTQ</sequence>
<proteinExistence type="predicted"/>
<evidence type="ECO:0000313" key="3">
    <source>
        <dbReference type="Proteomes" id="UP000051952"/>
    </source>
</evidence>
<reference evidence="3" key="1">
    <citation type="submission" date="2015-09" db="EMBL/GenBank/DDBJ databases">
        <authorList>
            <consortium name="Pathogen Informatics"/>
        </authorList>
    </citation>
    <scope>NUCLEOTIDE SEQUENCE [LARGE SCALE GENOMIC DNA]</scope>
    <source>
        <strain evidence="3">Lake Konstanz</strain>
    </source>
</reference>
<feature type="region of interest" description="Disordered" evidence="1">
    <location>
        <begin position="260"/>
        <end position="348"/>
    </location>
</feature>
<feature type="compositionally biased region" description="Polar residues" evidence="1">
    <location>
        <begin position="217"/>
        <end position="246"/>
    </location>
</feature>
<feature type="compositionally biased region" description="Low complexity" evidence="1">
    <location>
        <begin position="272"/>
        <end position="293"/>
    </location>
</feature>
<protein>
    <submittedName>
        <fullName evidence="2">Uncharacterized protein</fullName>
    </submittedName>
</protein>
<name>A0A0S4IZB0_BODSA</name>
<feature type="region of interest" description="Disordered" evidence="1">
    <location>
        <begin position="215"/>
        <end position="248"/>
    </location>
</feature>
<dbReference type="AlphaFoldDB" id="A0A0S4IZB0"/>
<feature type="compositionally biased region" description="Acidic residues" evidence="1">
    <location>
        <begin position="334"/>
        <end position="344"/>
    </location>
</feature>
<dbReference type="Proteomes" id="UP000051952">
    <property type="component" value="Unassembled WGS sequence"/>
</dbReference>
<feature type="compositionally biased region" description="Polar residues" evidence="1">
    <location>
        <begin position="319"/>
        <end position="330"/>
    </location>
</feature>
<dbReference type="VEuPathDB" id="TriTrypDB:BSAL_75655"/>
<accession>A0A0S4IZB0</accession>
<dbReference type="EMBL" id="CYKH01000695">
    <property type="protein sequence ID" value="CUG19797.1"/>
    <property type="molecule type" value="Genomic_DNA"/>
</dbReference>
<evidence type="ECO:0000313" key="2">
    <source>
        <dbReference type="EMBL" id="CUG19797.1"/>
    </source>
</evidence>
<organism evidence="2 3">
    <name type="scientific">Bodo saltans</name>
    <name type="common">Flagellated protozoan</name>
    <dbReference type="NCBI Taxonomy" id="75058"/>
    <lineage>
        <taxon>Eukaryota</taxon>
        <taxon>Discoba</taxon>
        <taxon>Euglenozoa</taxon>
        <taxon>Kinetoplastea</taxon>
        <taxon>Metakinetoplastina</taxon>
        <taxon>Eubodonida</taxon>
        <taxon>Bodonidae</taxon>
        <taxon>Bodo</taxon>
    </lineage>
</organism>
<evidence type="ECO:0000256" key="1">
    <source>
        <dbReference type="SAM" id="MobiDB-lite"/>
    </source>
</evidence>
<keyword evidence="3" id="KW-1185">Reference proteome</keyword>
<feature type="compositionally biased region" description="Polar residues" evidence="1">
    <location>
        <begin position="260"/>
        <end position="271"/>
    </location>
</feature>